<evidence type="ECO:0000259" key="4">
    <source>
        <dbReference type="Pfam" id="PF00135"/>
    </source>
</evidence>
<reference evidence="5 8" key="2">
    <citation type="submission" date="2017-02" db="EMBL/GenBank/DDBJ databases">
        <title>Genomes of Trichoderma spp. with biocontrol activity.</title>
        <authorList>
            <person name="Gardiner D."/>
            <person name="Kazan K."/>
            <person name="Vos C."/>
            <person name="Harvey P."/>
        </authorList>
    </citation>
    <scope>NUCLEOTIDE SEQUENCE [LARGE SCALE GENOMIC DNA]</scope>
    <source>
        <strain evidence="5 8">A5MH</strain>
    </source>
</reference>
<dbReference type="GO" id="GO:0016787">
    <property type="term" value="F:hydrolase activity"/>
    <property type="evidence" value="ECO:0007669"/>
    <property type="project" value="UniProtKB-KW"/>
</dbReference>
<evidence type="ECO:0000313" key="6">
    <source>
        <dbReference type="EMBL" id="PON29148.1"/>
    </source>
</evidence>
<dbReference type="InterPro" id="IPR002018">
    <property type="entry name" value="CarbesteraseB"/>
</dbReference>
<evidence type="ECO:0000256" key="2">
    <source>
        <dbReference type="ARBA" id="ARBA00022801"/>
    </source>
</evidence>
<evidence type="ECO:0000313" key="8">
    <source>
        <dbReference type="Proteomes" id="UP000236546"/>
    </source>
</evidence>
<proteinExistence type="inferred from homology"/>
<dbReference type="EMBL" id="MTYH01000053">
    <property type="protein sequence ID" value="PNP41827.1"/>
    <property type="molecule type" value="Genomic_DNA"/>
</dbReference>
<dbReference type="PANTHER" id="PTHR11559">
    <property type="entry name" value="CARBOXYLESTERASE"/>
    <property type="match status" value="1"/>
</dbReference>
<feature type="domain" description="Carboxylesterase type B" evidence="4">
    <location>
        <begin position="25"/>
        <end position="519"/>
    </location>
</feature>
<name>A0A0W7VK86_9HYPO</name>
<dbReference type="STRING" id="398673.A0A0W7VK86"/>
<gene>
    <name evidence="6" type="ORF">TGAM01_v202256</name>
    <name evidence="5" type="ORF">TGAMA5MH_06222</name>
</gene>
<dbReference type="GeneID" id="29987238"/>
<dbReference type="PROSITE" id="PS00122">
    <property type="entry name" value="CARBOXYLESTERASE_B_1"/>
    <property type="match status" value="1"/>
</dbReference>
<accession>A0A0W7VK86</accession>
<sequence length="528" mass="55895">MRVSRPLELACALLGSVTIVSAQSPQVNLGYATYQGSTSGGINKFLGMRYGAAPTGSLRWKAPTAPPTVSGVQSATQFGDVCMATNGGTNPQGESEDCLFVNVWAPSGAGTNSKLPVWVFIQGGGFESLASAGTDGSGVVANSGNKIVLVTLNYRVGIFGFLASSEIQANGVANAGLYDQQAALKWVQQHIAQFGGDPAHVIVHGQSAGAEAASLQLLANGGQNQGLFVGAMFESLPEITQPKLSEIQFQYDALVSNSGCGSSSDSLSCLRGLSTTALQQFNVPIVYPGRSNFPNYPYVPCVDGVFLQTGAYEAFESGKFVKVPMFFGSVTDEGTTLGAPNASSPEEIESFFQDNYPRLSSQNTSAIIAQYPENIEPPFNGHAAWFPAAELAYGDVLVTCHGLNFGKYFIQAGQPVWAYRFNVLTQSNIQSGVGVPHGFDLGAVFGGGYDNSNLTNIDQLQGYYISFVRSLNPNTFAFSGSPSWPQWNGQTGGSRIVINNNNTVVEAVPQAQMSRCAFWESLASELEI</sequence>
<protein>
    <recommendedName>
        <fullName evidence="3">Carboxylic ester hydrolase</fullName>
        <ecNumber evidence="3">3.1.1.-</ecNumber>
    </recommendedName>
</protein>
<dbReference type="SUPFAM" id="SSF53474">
    <property type="entry name" value="alpha/beta-Hydrolases"/>
    <property type="match status" value="1"/>
</dbReference>
<keyword evidence="3" id="KW-0732">Signal</keyword>
<comment type="caution">
    <text evidence="6">The sequence shown here is derived from an EMBL/GenBank/DDBJ whole genome shotgun (WGS) entry which is preliminary data.</text>
</comment>
<keyword evidence="7" id="KW-1185">Reference proteome</keyword>
<dbReference type="Proteomes" id="UP000054821">
    <property type="component" value="Unassembled WGS sequence"/>
</dbReference>
<dbReference type="Proteomes" id="UP000236546">
    <property type="component" value="Unassembled WGS sequence"/>
</dbReference>
<dbReference type="Pfam" id="PF00135">
    <property type="entry name" value="COesterase"/>
    <property type="match status" value="1"/>
</dbReference>
<feature type="chain" id="PRO_5014484324" description="Carboxylic ester hydrolase" evidence="3">
    <location>
        <begin position="23"/>
        <end position="528"/>
    </location>
</feature>
<dbReference type="EMBL" id="JPDN02000005">
    <property type="protein sequence ID" value="PON29148.1"/>
    <property type="molecule type" value="Genomic_DNA"/>
</dbReference>
<dbReference type="OrthoDB" id="408631at2759"/>
<evidence type="ECO:0000313" key="5">
    <source>
        <dbReference type="EMBL" id="PNP41827.1"/>
    </source>
</evidence>
<organism evidence="6 7">
    <name type="scientific">Trichoderma gamsii</name>
    <dbReference type="NCBI Taxonomy" id="398673"/>
    <lineage>
        <taxon>Eukaryota</taxon>
        <taxon>Fungi</taxon>
        <taxon>Dikarya</taxon>
        <taxon>Ascomycota</taxon>
        <taxon>Pezizomycotina</taxon>
        <taxon>Sordariomycetes</taxon>
        <taxon>Hypocreomycetidae</taxon>
        <taxon>Hypocreales</taxon>
        <taxon>Hypocreaceae</taxon>
        <taxon>Trichoderma</taxon>
    </lineage>
</organism>
<dbReference type="PROSITE" id="PS00941">
    <property type="entry name" value="CARBOXYLESTERASE_B_2"/>
    <property type="match status" value="1"/>
</dbReference>
<dbReference type="RefSeq" id="XP_018659663.1">
    <property type="nucleotide sequence ID" value="XM_018807155.1"/>
</dbReference>
<comment type="similarity">
    <text evidence="1 3">Belongs to the type-B carboxylesterase/lipase family.</text>
</comment>
<reference evidence="6 7" key="1">
    <citation type="journal article" date="2016" name="Genome Announc.">
        <title>Draft Whole-Genome Sequence of Trichoderma gamsii T6085, a Promising Biocontrol Agent of Fusarium Head Blight on Wheat.</title>
        <authorList>
            <person name="Baroncelli R."/>
            <person name="Zapparata A."/>
            <person name="Piaggeschi G."/>
            <person name="Sarrocco S."/>
            <person name="Vannacci G."/>
        </authorList>
    </citation>
    <scope>NUCLEOTIDE SEQUENCE [LARGE SCALE GENOMIC DNA]</scope>
    <source>
        <strain evidence="6 7">T6085</strain>
    </source>
</reference>
<dbReference type="InterPro" id="IPR050309">
    <property type="entry name" value="Type-B_Carboxylest/Lipase"/>
</dbReference>
<dbReference type="InterPro" id="IPR019826">
    <property type="entry name" value="Carboxylesterase_B_AS"/>
</dbReference>
<evidence type="ECO:0000256" key="3">
    <source>
        <dbReference type="RuleBase" id="RU361235"/>
    </source>
</evidence>
<dbReference type="ESTHER" id="9hypo-a0a0w7vk86">
    <property type="family name" value="Fungal_carboxylesterase_lipase"/>
</dbReference>
<evidence type="ECO:0000313" key="7">
    <source>
        <dbReference type="Proteomes" id="UP000054821"/>
    </source>
</evidence>
<dbReference type="InterPro" id="IPR029058">
    <property type="entry name" value="AB_hydrolase_fold"/>
</dbReference>
<dbReference type="EC" id="3.1.1.-" evidence="3"/>
<keyword evidence="2 3" id="KW-0378">Hydrolase</keyword>
<dbReference type="AlphaFoldDB" id="A0A0W7VK86"/>
<evidence type="ECO:0000256" key="1">
    <source>
        <dbReference type="ARBA" id="ARBA00005964"/>
    </source>
</evidence>
<dbReference type="Gene3D" id="3.40.50.1820">
    <property type="entry name" value="alpha/beta hydrolase"/>
    <property type="match status" value="1"/>
</dbReference>
<feature type="signal peptide" evidence="3">
    <location>
        <begin position="1"/>
        <end position="22"/>
    </location>
</feature>
<dbReference type="InterPro" id="IPR019819">
    <property type="entry name" value="Carboxylesterase_B_CS"/>
</dbReference>
<reference evidence="6" key="3">
    <citation type="submission" date="2017-08" db="EMBL/GenBank/DDBJ databases">
        <title>Trichoderma gamsii strain T6085, whole genome shotgun sequencing project.</title>
        <authorList>
            <person name="Baroncelli R."/>
        </authorList>
    </citation>
    <scope>NUCLEOTIDE SEQUENCE</scope>
    <source>
        <strain evidence="6">T6085</strain>
    </source>
</reference>